<evidence type="ECO:0000256" key="4">
    <source>
        <dbReference type="ARBA" id="ARBA00022692"/>
    </source>
</evidence>
<evidence type="ECO:0000313" key="12">
    <source>
        <dbReference type="Proteomes" id="UP001470230"/>
    </source>
</evidence>
<feature type="transmembrane region" description="Helical" evidence="9">
    <location>
        <begin position="440"/>
        <end position="462"/>
    </location>
</feature>
<keyword evidence="5" id="KW-0029">Amino-acid transport</keyword>
<keyword evidence="7 9" id="KW-0472">Membrane</keyword>
<feature type="region of interest" description="Disordered" evidence="8">
    <location>
        <begin position="1"/>
        <end position="64"/>
    </location>
</feature>
<feature type="transmembrane region" description="Helical" evidence="9">
    <location>
        <begin position="404"/>
        <end position="428"/>
    </location>
</feature>
<dbReference type="Proteomes" id="UP001470230">
    <property type="component" value="Unassembled WGS sequence"/>
</dbReference>
<feature type="compositionally biased region" description="Low complexity" evidence="8">
    <location>
        <begin position="33"/>
        <end position="45"/>
    </location>
</feature>
<keyword evidence="6 9" id="KW-1133">Transmembrane helix</keyword>
<feature type="domain" description="Amino acid transporter transmembrane" evidence="10">
    <location>
        <begin position="75"/>
        <end position="462"/>
    </location>
</feature>
<comment type="similarity">
    <text evidence="2">Belongs to the amino acid/polyamine transporter 2 family.</text>
</comment>
<evidence type="ECO:0000256" key="2">
    <source>
        <dbReference type="ARBA" id="ARBA00008066"/>
    </source>
</evidence>
<name>A0ABR2IZN9_9EUKA</name>
<evidence type="ECO:0000256" key="1">
    <source>
        <dbReference type="ARBA" id="ARBA00004141"/>
    </source>
</evidence>
<evidence type="ECO:0000256" key="6">
    <source>
        <dbReference type="ARBA" id="ARBA00022989"/>
    </source>
</evidence>
<sequence length="470" mass="51371">MESDQEESAPQIHQSVEVGKNGLPLNVVHDTPNSSRNSSSENSLSDPKEDEITPDASGDASYVEDSNDARDVIGRTSFMGTVLNLLNSTLGAGILGVPNTFVNTGIILSIIILLIMAVLSTIATDLLLVLGKETNARSLGEMAEKVLGRPGSLTLTILNLIFSLTALVAYLVLAGDMIASFFELANIDLSPLGWHALMVLVYALCIPIALTIPRNVAFLRYFSTITVFCIFFFCIAMLYKFIDNHGVSKTIKMVNCDLSLFSSLSVYALTFSFPSVIFAVVQTYEDNLKKRKNVVLVALLFCIFFIVFPGIFGYLIFGADTDPNILKNFEAKDVLIIICRIVFLVIVTCAYPMVAQNHESMWSTLIFKDGSPSTLITWKRAIVLVLTNIFPLIVAMFLPSVKPALSIGGALGGCLVDFVFPSVLYLKLHRGEEPLYHWKNALLIIFAVFGIVAAVISTYQSIVDAIDSFS</sequence>
<keyword evidence="3" id="KW-0813">Transport</keyword>
<organism evidence="11 12">
    <name type="scientific">Tritrichomonas musculus</name>
    <dbReference type="NCBI Taxonomy" id="1915356"/>
    <lineage>
        <taxon>Eukaryota</taxon>
        <taxon>Metamonada</taxon>
        <taxon>Parabasalia</taxon>
        <taxon>Tritrichomonadida</taxon>
        <taxon>Tritrichomonadidae</taxon>
        <taxon>Tritrichomonas</taxon>
    </lineage>
</organism>
<evidence type="ECO:0000256" key="5">
    <source>
        <dbReference type="ARBA" id="ARBA00022970"/>
    </source>
</evidence>
<dbReference type="PANTHER" id="PTHR22950">
    <property type="entry name" value="AMINO ACID TRANSPORTER"/>
    <property type="match status" value="1"/>
</dbReference>
<protein>
    <recommendedName>
        <fullName evidence="10">Amino acid transporter transmembrane domain-containing protein</fullName>
    </recommendedName>
</protein>
<keyword evidence="12" id="KW-1185">Reference proteome</keyword>
<reference evidence="11 12" key="1">
    <citation type="submission" date="2024-04" db="EMBL/GenBank/DDBJ databases">
        <title>Tritrichomonas musculus Genome.</title>
        <authorList>
            <person name="Alves-Ferreira E."/>
            <person name="Grigg M."/>
            <person name="Lorenzi H."/>
            <person name="Galac M."/>
        </authorList>
    </citation>
    <scope>NUCLEOTIDE SEQUENCE [LARGE SCALE GENOMIC DNA]</scope>
    <source>
        <strain evidence="11 12">EAF2021</strain>
    </source>
</reference>
<feature type="transmembrane region" description="Helical" evidence="9">
    <location>
        <begin position="219"/>
        <end position="239"/>
    </location>
</feature>
<accession>A0ABR2IZN9</accession>
<evidence type="ECO:0000256" key="9">
    <source>
        <dbReference type="SAM" id="Phobius"/>
    </source>
</evidence>
<feature type="transmembrane region" description="Helical" evidence="9">
    <location>
        <begin position="151"/>
        <end position="172"/>
    </location>
</feature>
<comment type="subcellular location">
    <subcellularLocation>
        <location evidence="1">Membrane</location>
        <topology evidence="1">Multi-pass membrane protein</topology>
    </subcellularLocation>
</comment>
<dbReference type="PANTHER" id="PTHR22950:SF458">
    <property type="entry name" value="SODIUM-COUPLED NEUTRAL AMINO ACID TRANSPORTER 11-RELATED"/>
    <property type="match status" value="1"/>
</dbReference>
<dbReference type="InterPro" id="IPR013057">
    <property type="entry name" value="AA_transpt_TM"/>
</dbReference>
<feature type="transmembrane region" description="Helical" evidence="9">
    <location>
        <begin position="106"/>
        <end position="130"/>
    </location>
</feature>
<evidence type="ECO:0000256" key="7">
    <source>
        <dbReference type="ARBA" id="ARBA00023136"/>
    </source>
</evidence>
<gene>
    <name evidence="11" type="ORF">M9Y10_009036</name>
</gene>
<feature type="transmembrane region" description="Helical" evidence="9">
    <location>
        <begin position="293"/>
        <end position="314"/>
    </location>
</feature>
<feature type="transmembrane region" description="Helical" evidence="9">
    <location>
        <begin position="375"/>
        <end position="398"/>
    </location>
</feature>
<comment type="caution">
    <text evidence="11">The sequence shown here is derived from an EMBL/GenBank/DDBJ whole genome shotgun (WGS) entry which is preliminary data.</text>
</comment>
<dbReference type="Pfam" id="PF01490">
    <property type="entry name" value="Aa_trans"/>
    <property type="match status" value="1"/>
</dbReference>
<feature type="transmembrane region" description="Helical" evidence="9">
    <location>
        <begin position="334"/>
        <end position="354"/>
    </location>
</feature>
<feature type="transmembrane region" description="Helical" evidence="9">
    <location>
        <begin position="259"/>
        <end position="281"/>
    </location>
</feature>
<dbReference type="EMBL" id="JAPFFF010000014">
    <property type="protein sequence ID" value="KAK8871123.1"/>
    <property type="molecule type" value="Genomic_DNA"/>
</dbReference>
<keyword evidence="4 9" id="KW-0812">Transmembrane</keyword>
<evidence type="ECO:0000256" key="8">
    <source>
        <dbReference type="SAM" id="MobiDB-lite"/>
    </source>
</evidence>
<proteinExistence type="inferred from homology"/>
<evidence type="ECO:0000256" key="3">
    <source>
        <dbReference type="ARBA" id="ARBA00022448"/>
    </source>
</evidence>
<evidence type="ECO:0000313" key="11">
    <source>
        <dbReference type="EMBL" id="KAK8871123.1"/>
    </source>
</evidence>
<evidence type="ECO:0000259" key="10">
    <source>
        <dbReference type="Pfam" id="PF01490"/>
    </source>
</evidence>
<feature type="transmembrane region" description="Helical" evidence="9">
    <location>
        <begin position="192"/>
        <end position="212"/>
    </location>
</feature>